<evidence type="ECO:0000256" key="1">
    <source>
        <dbReference type="SAM" id="MobiDB-lite"/>
    </source>
</evidence>
<accession>A0AAV2YZY1</accession>
<dbReference type="EMBL" id="DAKRPA010000095">
    <property type="protein sequence ID" value="DAZ98884.1"/>
    <property type="molecule type" value="Genomic_DNA"/>
</dbReference>
<name>A0AAV2YZY1_9STRA</name>
<dbReference type="Proteomes" id="UP001146120">
    <property type="component" value="Unassembled WGS sequence"/>
</dbReference>
<comment type="caution">
    <text evidence="2">The sequence shown here is derived from an EMBL/GenBank/DDBJ whole genome shotgun (WGS) entry which is preliminary data.</text>
</comment>
<reference evidence="2" key="1">
    <citation type="submission" date="2022-11" db="EMBL/GenBank/DDBJ databases">
        <authorList>
            <person name="Morgan W.R."/>
            <person name="Tartar A."/>
        </authorList>
    </citation>
    <scope>NUCLEOTIDE SEQUENCE</scope>
    <source>
        <strain evidence="2">ARSEF 373</strain>
    </source>
</reference>
<reference evidence="2" key="2">
    <citation type="journal article" date="2023" name="Microbiol Resour">
        <title>Decontamination and Annotation of the Draft Genome Sequence of the Oomycete Lagenidium giganteum ARSEF 373.</title>
        <authorList>
            <person name="Morgan W.R."/>
            <person name="Tartar A."/>
        </authorList>
    </citation>
    <scope>NUCLEOTIDE SEQUENCE</scope>
    <source>
        <strain evidence="2">ARSEF 373</strain>
    </source>
</reference>
<protein>
    <submittedName>
        <fullName evidence="2">Uncharacterized protein</fullName>
    </submittedName>
</protein>
<organism evidence="2 3">
    <name type="scientific">Lagenidium giganteum</name>
    <dbReference type="NCBI Taxonomy" id="4803"/>
    <lineage>
        <taxon>Eukaryota</taxon>
        <taxon>Sar</taxon>
        <taxon>Stramenopiles</taxon>
        <taxon>Oomycota</taxon>
        <taxon>Peronosporomycetes</taxon>
        <taxon>Pythiales</taxon>
        <taxon>Pythiaceae</taxon>
    </lineage>
</organism>
<sequence length="44" mass="5094">MGEVRRRVPSVFDSQGSDIERSCHGCRQQDRASRIWEPSVERSC</sequence>
<proteinExistence type="predicted"/>
<gene>
    <name evidence="2" type="ORF">N0F65_002609</name>
</gene>
<evidence type="ECO:0000313" key="3">
    <source>
        <dbReference type="Proteomes" id="UP001146120"/>
    </source>
</evidence>
<keyword evidence="3" id="KW-1185">Reference proteome</keyword>
<evidence type="ECO:0000313" key="2">
    <source>
        <dbReference type="EMBL" id="DAZ98884.1"/>
    </source>
</evidence>
<dbReference type="AlphaFoldDB" id="A0AAV2YZY1"/>
<feature type="region of interest" description="Disordered" evidence="1">
    <location>
        <begin position="1"/>
        <end position="23"/>
    </location>
</feature>